<name>K5ZMC4_9BACT</name>
<dbReference type="Pfam" id="PF12833">
    <property type="entry name" value="HTH_18"/>
    <property type="match status" value="1"/>
</dbReference>
<reference evidence="5 6" key="1">
    <citation type="submission" date="2012-02" db="EMBL/GenBank/DDBJ databases">
        <title>The Genome Sequence of Parabacteroides johnsonii CL02T12C29.</title>
        <authorList>
            <consortium name="The Broad Institute Genome Sequencing Platform"/>
            <person name="Earl A."/>
            <person name="Ward D."/>
            <person name="Feldgarden M."/>
            <person name="Gevers D."/>
            <person name="Zitomersky N.L."/>
            <person name="Coyne M.J."/>
            <person name="Comstock L.E."/>
            <person name="Young S.K."/>
            <person name="Zeng Q."/>
            <person name="Gargeya S."/>
            <person name="Fitzgerald M."/>
            <person name="Haas B."/>
            <person name="Abouelleil A."/>
            <person name="Alvarado L."/>
            <person name="Arachchi H.M."/>
            <person name="Berlin A."/>
            <person name="Chapman S.B."/>
            <person name="Gearin G."/>
            <person name="Goldberg J."/>
            <person name="Griggs A."/>
            <person name="Gujja S."/>
            <person name="Hansen M."/>
            <person name="Heiman D."/>
            <person name="Howarth C."/>
            <person name="Larimer J."/>
            <person name="Lui A."/>
            <person name="MacDonald P.J.P."/>
            <person name="McCowen C."/>
            <person name="Montmayeur A."/>
            <person name="Murphy C."/>
            <person name="Neiman D."/>
            <person name="Pearson M."/>
            <person name="Priest M."/>
            <person name="Roberts A."/>
            <person name="Saif S."/>
            <person name="Shea T."/>
            <person name="Sisk P."/>
            <person name="Stolte C."/>
            <person name="Sykes S."/>
            <person name="Wortman J."/>
            <person name="Nusbaum C."/>
            <person name="Birren B."/>
        </authorList>
    </citation>
    <scope>NUCLEOTIDE SEQUENCE [LARGE SCALE GENOMIC DNA]</scope>
    <source>
        <strain evidence="5 6">CL02T12C29</strain>
    </source>
</reference>
<dbReference type="PATRIC" id="fig|999419.3.peg.1222"/>
<evidence type="ECO:0000256" key="3">
    <source>
        <dbReference type="ARBA" id="ARBA00023163"/>
    </source>
</evidence>
<evidence type="ECO:0000259" key="4">
    <source>
        <dbReference type="PROSITE" id="PS01124"/>
    </source>
</evidence>
<dbReference type="EMBL" id="AGZP01000011">
    <property type="protein sequence ID" value="EKN12420.1"/>
    <property type="molecule type" value="Genomic_DNA"/>
</dbReference>
<gene>
    <name evidence="5" type="ORF">HMPREF1077_01196</name>
</gene>
<dbReference type="GO" id="GO:0003700">
    <property type="term" value="F:DNA-binding transcription factor activity"/>
    <property type="evidence" value="ECO:0007669"/>
    <property type="project" value="InterPro"/>
</dbReference>
<keyword evidence="2" id="KW-0238">DNA-binding</keyword>
<evidence type="ECO:0000256" key="2">
    <source>
        <dbReference type="ARBA" id="ARBA00023125"/>
    </source>
</evidence>
<dbReference type="InterPro" id="IPR009057">
    <property type="entry name" value="Homeodomain-like_sf"/>
</dbReference>
<dbReference type="Proteomes" id="UP000001218">
    <property type="component" value="Unassembled WGS sequence"/>
</dbReference>
<dbReference type="InterPro" id="IPR018060">
    <property type="entry name" value="HTH_AraC"/>
</dbReference>
<dbReference type="HOGENOM" id="CLU_000445_88_2_10"/>
<keyword evidence="3" id="KW-0804">Transcription</keyword>
<dbReference type="OrthoDB" id="1372329at2"/>
<evidence type="ECO:0000313" key="5">
    <source>
        <dbReference type="EMBL" id="EKN12420.1"/>
    </source>
</evidence>
<accession>K5ZMC4</accession>
<evidence type="ECO:0000256" key="1">
    <source>
        <dbReference type="ARBA" id="ARBA00023015"/>
    </source>
</evidence>
<protein>
    <recommendedName>
        <fullName evidence="4">HTH araC/xylS-type domain-containing protein</fullName>
    </recommendedName>
</protein>
<dbReference type="Gene3D" id="1.10.10.60">
    <property type="entry name" value="Homeodomain-like"/>
    <property type="match status" value="1"/>
</dbReference>
<dbReference type="RefSeq" id="WP_008155501.1">
    <property type="nucleotide sequence ID" value="NZ_JH976465.1"/>
</dbReference>
<keyword evidence="1" id="KW-0805">Transcription regulation</keyword>
<organism evidence="5 6">
    <name type="scientific">Parabacteroides johnsonii CL02T12C29</name>
    <dbReference type="NCBI Taxonomy" id="999419"/>
    <lineage>
        <taxon>Bacteria</taxon>
        <taxon>Pseudomonadati</taxon>
        <taxon>Bacteroidota</taxon>
        <taxon>Bacteroidia</taxon>
        <taxon>Bacteroidales</taxon>
        <taxon>Tannerellaceae</taxon>
        <taxon>Parabacteroides</taxon>
    </lineage>
</organism>
<dbReference type="PANTHER" id="PTHR43280:SF32">
    <property type="entry name" value="TRANSCRIPTIONAL REGULATORY PROTEIN"/>
    <property type="match status" value="1"/>
</dbReference>
<dbReference type="SMART" id="SM00342">
    <property type="entry name" value="HTH_ARAC"/>
    <property type="match status" value="1"/>
</dbReference>
<evidence type="ECO:0000313" key="6">
    <source>
        <dbReference type="Proteomes" id="UP000001218"/>
    </source>
</evidence>
<comment type="caution">
    <text evidence="5">The sequence shown here is derived from an EMBL/GenBank/DDBJ whole genome shotgun (WGS) entry which is preliminary data.</text>
</comment>
<sequence length="293" mass="33713">MESVRKANLNSTDIQHSTIYNNGELAFLDKVSDINVTESIQMEIYVIVLCLQGKASVCINGNPYVAYANDIFICTPNNLLEDCLLSIDFKCHCICMSPEYVQRILPMADNTWDIKILFEKNPLCSLQPQEVVTFCQYYDILCSKVHLPSGAQKKVIDALILAFIYDMQIIIDRMIQVIPRPFNSGEYLFKNFIDLLGSSYPKNRNVSYYADRLHVTSKYLSSVCKKISGQTASKVIDHYVLKDIEYLMKHTSKTIKIISVELDFPDISFFGKYVKKHFGMAPKMLREKYREEQ</sequence>
<proteinExistence type="predicted"/>
<dbReference type="eggNOG" id="COG2207">
    <property type="taxonomic scope" value="Bacteria"/>
</dbReference>
<dbReference type="GO" id="GO:0043565">
    <property type="term" value="F:sequence-specific DNA binding"/>
    <property type="evidence" value="ECO:0007669"/>
    <property type="project" value="InterPro"/>
</dbReference>
<feature type="domain" description="HTH araC/xylS-type" evidence="4">
    <location>
        <begin position="190"/>
        <end position="288"/>
    </location>
</feature>
<dbReference type="SUPFAM" id="SSF46689">
    <property type="entry name" value="Homeodomain-like"/>
    <property type="match status" value="1"/>
</dbReference>
<dbReference type="PANTHER" id="PTHR43280">
    <property type="entry name" value="ARAC-FAMILY TRANSCRIPTIONAL REGULATOR"/>
    <property type="match status" value="1"/>
</dbReference>
<dbReference type="AlphaFoldDB" id="K5ZMC4"/>
<dbReference type="PROSITE" id="PS01124">
    <property type="entry name" value="HTH_ARAC_FAMILY_2"/>
    <property type="match status" value="1"/>
</dbReference>